<feature type="compositionally biased region" description="Basic and acidic residues" evidence="2">
    <location>
        <begin position="79"/>
        <end position="101"/>
    </location>
</feature>
<feature type="compositionally biased region" description="Basic residues" evidence="2">
    <location>
        <begin position="68"/>
        <end position="78"/>
    </location>
</feature>
<organism evidence="3 4">
    <name type="scientific">Penicillium cataractarum</name>
    <dbReference type="NCBI Taxonomy" id="2100454"/>
    <lineage>
        <taxon>Eukaryota</taxon>
        <taxon>Fungi</taxon>
        <taxon>Dikarya</taxon>
        <taxon>Ascomycota</taxon>
        <taxon>Pezizomycotina</taxon>
        <taxon>Eurotiomycetes</taxon>
        <taxon>Eurotiomycetidae</taxon>
        <taxon>Eurotiales</taxon>
        <taxon>Aspergillaceae</taxon>
        <taxon>Penicillium</taxon>
    </lineage>
</organism>
<accession>A0A9W9RY43</accession>
<dbReference type="Proteomes" id="UP001147782">
    <property type="component" value="Unassembled WGS sequence"/>
</dbReference>
<dbReference type="InterPro" id="IPR046347">
    <property type="entry name" value="bZIP_sf"/>
</dbReference>
<reference evidence="3" key="1">
    <citation type="submission" date="2022-11" db="EMBL/GenBank/DDBJ databases">
        <authorList>
            <person name="Petersen C."/>
        </authorList>
    </citation>
    <scope>NUCLEOTIDE SEQUENCE</scope>
    <source>
        <strain evidence="3">IBT 29864</strain>
    </source>
</reference>
<dbReference type="GO" id="GO:0003700">
    <property type="term" value="F:DNA-binding transcription factor activity"/>
    <property type="evidence" value="ECO:0007669"/>
    <property type="project" value="InterPro"/>
</dbReference>
<protein>
    <recommendedName>
        <fullName evidence="5">BZIP domain-containing protein</fullName>
    </recommendedName>
</protein>
<keyword evidence="1" id="KW-0175">Coiled coil</keyword>
<proteinExistence type="predicted"/>
<feature type="region of interest" description="Disordered" evidence="2">
    <location>
        <begin position="218"/>
        <end position="256"/>
    </location>
</feature>
<name>A0A9W9RY43_9EURO</name>
<dbReference type="PANTHER" id="PTHR40618:SF1">
    <property type="entry name" value="B-ZIP TRANSCRIPTION FACTOR (EUROFUNG)"/>
    <property type="match status" value="1"/>
</dbReference>
<dbReference type="EMBL" id="JAPZBS010000007">
    <property type="protein sequence ID" value="KAJ5368417.1"/>
    <property type="molecule type" value="Genomic_DNA"/>
</dbReference>
<dbReference type="RefSeq" id="XP_056553159.1">
    <property type="nucleotide sequence ID" value="XM_056701096.1"/>
</dbReference>
<evidence type="ECO:0000313" key="3">
    <source>
        <dbReference type="EMBL" id="KAJ5368417.1"/>
    </source>
</evidence>
<evidence type="ECO:0000256" key="1">
    <source>
        <dbReference type="SAM" id="Coils"/>
    </source>
</evidence>
<dbReference type="OrthoDB" id="545169at2759"/>
<dbReference type="Gene3D" id="1.20.5.170">
    <property type="match status" value="1"/>
</dbReference>
<dbReference type="CDD" id="cd14688">
    <property type="entry name" value="bZIP_YAP"/>
    <property type="match status" value="1"/>
</dbReference>
<reference evidence="3" key="2">
    <citation type="journal article" date="2023" name="IMA Fungus">
        <title>Comparative genomic study of the Penicillium genus elucidates a diverse pangenome and 15 lateral gene transfer events.</title>
        <authorList>
            <person name="Petersen C."/>
            <person name="Sorensen T."/>
            <person name="Nielsen M.R."/>
            <person name="Sondergaard T.E."/>
            <person name="Sorensen J.L."/>
            <person name="Fitzpatrick D.A."/>
            <person name="Frisvad J.C."/>
            <person name="Nielsen K.L."/>
        </authorList>
    </citation>
    <scope>NUCLEOTIDE SEQUENCE</scope>
    <source>
        <strain evidence="3">IBT 29864</strain>
    </source>
</reference>
<dbReference type="AlphaFoldDB" id="A0A9W9RY43"/>
<evidence type="ECO:0000256" key="2">
    <source>
        <dbReference type="SAM" id="MobiDB-lite"/>
    </source>
</evidence>
<keyword evidence="4" id="KW-1185">Reference proteome</keyword>
<evidence type="ECO:0008006" key="5">
    <source>
        <dbReference type="Google" id="ProtNLM"/>
    </source>
</evidence>
<dbReference type="SUPFAM" id="SSF57959">
    <property type="entry name" value="Leucine zipper domain"/>
    <property type="match status" value="1"/>
</dbReference>
<sequence length="544" mass="61270">MPGSSHSHSDLPLSDTLSARSYLELGRDGFQAQLQLQSRPAEDIPTGISNPTASGGLIQAIVTPGPHPHPRPHERRSIHKEAEKTEPTADTKDPPHETDRPVRKRGRPRIETAKDAAAIEERRLQIRRAQRTYRQKKEATIQTLKTRVEQLEQTLQNVSDLLTAAPEEFDSLTSPIDLSRARQLALAEIHKAREFPAEVGDPLGQTTESLRDIFGYEVSHDRRNANEDNPTLSKHAQRQRKNATYPGYPHPRSPSPLLNRLFPSTTIYTYSYQESCLSRRLQRFCLEHTYRWLSDPNSEPPLMSRVFGLFPCIQDMPGVRRTSRRVLQSEIGGPLEITKVPFYTLGGAGMHYPRSNEDGEPVYPVNRRRPGKILRRLAGILRRGGISDWDEDWSGDLEPDVGDKQGEEIRALSEEERLRFLDLDGDWFDCHDVQGYLEDRGFMLEGSSVWLEVPAATVGALYGFSPDSGSDYCASQLYVSPGEISSSDLSGSQDLGVSTSKYTLNVECFFDLLLSNLRMLGRAPGFRLWDVDAALRSAIHRRSF</sequence>
<dbReference type="GeneID" id="81440275"/>
<gene>
    <name evidence="3" type="ORF">N7496_008177</name>
</gene>
<feature type="coiled-coil region" evidence="1">
    <location>
        <begin position="119"/>
        <end position="161"/>
    </location>
</feature>
<evidence type="ECO:0000313" key="4">
    <source>
        <dbReference type="Proteomes" id="UP001147782"/>
    </source>
</evidence>
<feature type="region of interest" description="Disordered" evidence="2">
    <location>
        <begin position="34"/>
        <end position="114"/>
    </location>
</feature>
<comment type="caution">
    <text evidence="3">The sequence shown here is derived from an EMBL/GenBank/DDBJ whole genome shotgun (WGS) entry which is preliminary data.</text>
</comment>
<dbReference type="PANTHER" id="PTHR40618">
    <property type="entry name" value="B-ZIP TRANSCRIPTION FACTOR (EUROFUNG)-RELATED"/>
    <property type="match status" value="1"/>
</dbReference>